<dbReference type="InterPro" id="IPR025714">
    <property type="entry name" value="Methyltranfer_dom"/>
</dbReference>
<dbReference type="SUPFAM" id="SSF53335">
    <property type="entry name" value="S-adenosyl-L-methionine-dependent methyltransferases"/>
    <property type="match status" value="1"/>
</dbReference>
<dbReference type="EMBL" id="CDMY01000405">
    <property type="protein sequence ID" value="CEM10709.1"/>
    <property type="molecule type" value="Genomic_DNA"/>
</dbReference>
<dbReference type="CDD" id="cd02440">
    <property type="entry name" value="AdoMet_MTases"/>
    <property type="match status" value="1"/>
</dbReference>
<evidence type="ECO:0000259" key="2">
    <source>
        <dbReference type="Pfam" id="PF21320"/>
    </source>
</evidence>
<dbReference type="Gene3D" id="3.40.50.150">
    <property type="entry name" value="Vaccinia Virus protein VP39"/>
    <property type="match status" value="1"/>
</dbReference>
<dbReference type="PANTHER" id="PTHR45128:SF1">
    <property type="entry name" value="S-ADENOSYLMETHIONINE-DEPENDENT METHYLTRANSFERASE RV2258C"/>
    <property type="match status" value="1"/>
</dbReference>
<dbReference type="VEuPathDB" id="CryptoDB:Vbra_14986"/>
<sequence length="378" mass="41344">MNSLQRIPPAPREQVPVAAQLAEDYTLKLKDILTDGLLSLHIHLGIELGLFTKLGDFECAGATSAELAASLGLNERMTREWLHAMVCGRLVSHRRGGEADEVRYFLAEGQKQVMTGTDCGPANILAAFTYLPRFYCLKDRLANTFRTGVGPCYDTYGRQVACGIKSFFAPWFRQSLPSLIESVDGLKDRLDKGAKVADVGCGAGEALCVMASRYPNSTFDGYDTSQEALKVASETKALWGLKDHVAFKDATVERLPLEPTYDLICTFDCVHDMTFPSEVIKAIRNALKPDGVWLISDLQGASHAADNYTHPQGAMLYSFSVALCLQAAMSEEGGEALGTLGFHQAKAESMARAAGFGHFEVLPFEHPLNSYYLVKINK</sequence>
<dbReference type="Gene3D" id="1.10.10.10">
    <property type="entry name" value="Winged helix-like DNA-binding domain superfamily/Winged helix DNA-binding domain"/>
    <property type="match status" value="1"/>
</dbReference>
<feature type="domain" description="S-adenosylmethionine-dependent methyltransferase Rv2258c-like winged HTH" evidence="2">
    <location>
        <begin position="38"/>
        <end position="115"/>
    </location>
</feature>
<reference evidence="3 4" key="1">
    <citation type="submission" date="2014-11" db="EMBL/GenBank/DDBJ databases">
        <authorList>
            <person name="Zhu J."/>
            <person name="Qi W."/>
            <person name="Song R."/>
        </authorList>
    </citation>
    <scope>NUCLEOTIDE SEQUENCE [LARGE SCALE GENOMIC DNA]</scope>
</reference>
<dbReference type="Pfam" id="PF21320">
    <property type="entry name" value="WHD_Rv2258c"/>
    <property type="match status" value="1"/>
</dbReference>
<dbReference type="InterPro" id="IPR036388">
    <property type="entry name" value="WH-like_DNA-bd_sf"/>
</dbReference>
<accession>A0A0G4FCS9</accession>
<dbReference type="InParanoid" id="A0A0G4FCS9"/>
<dbReference type="OMA" id="FVGFDYH"/>
<evidence type="ECO:0000259" key="1">
    <source>
        <dbReference type="Pfam" id="PF13847"/>
    </source>
</evidence>
<dbReference type="InterPro" id="IPR048711">
    <property type="entry name" value="WHD_Rv2258c"/>
</dbReference>
<keyword evidence="4" id="KW-1185">Reference proteome</keyword>
<dbReference type="STRING" id="1169540.A0A0G4FCS9"/>
<dbReference type="InterPro" id="IPR029063">
    <property type="entry name" value="SAM-dependent_MTases_sf"/>
</dbReference>
<dbReference type="PhylomeDB" id="A0A0G4FCS9"/>
<feature type="domain" description="Methyltransferase" evidence="1">
    <location>
        <begin position="191"/>
        <end position="299"/>
    </location>
</feature>
<protein>
    <submittedName>
        <fullName evidence="3">Uncharacterized protein</fullName>
    </submittedName>
</protein>
<dbReference type="Proteomes" id="UP000041254">
    <property type="component" value="Unassembled WGS sequence"/>
</dbReference>
<dbReference type="PANTHER" id="PTHR45128">
    <property type="entry name" value="METHYLTRANSFERASE TYPE 11"/>
    <property type="match status" value="1"/>
</dbReference>
<gene>
    <name evidence="3" type="ORF">Vbra_14986</name>
</gene>
<dbReference type="InterPro" id="IPR053173">
    <property type="entry name" value="SAM-binding_MTase"/>
</dbReference>
<dbReference type="AlphaFoldDB" id="A0A0G4FCS9"/>
<name>A0A0G4FCS9_VITBC</name>
<dbReference type="OrthoDB" id="206088at2759"/>
<proteinExistence type="predicted"/>
<dbReference type="Pfam" id="PF13847">
    <property type="entry name" value="Methyltransf_31"/>
    <property type="match status" value="1"/>
</dbReference>
<organism evidence="3 4">
    <name type="scientific">Vitrella brassicaformis (strain CCMP3155)</name>
    <dbReference type="NCBI Taxonomy" id="1169540"/>
    <lineage>
        <taxon>Eukaryota</taxon>
        <taxon>Sar</taxon>
        <taxon>Alveolata</taxon>
        <taxon>Colpodellida</taxon>
        <taxon>Vitrellaceae</taxon>
        <taxon>Vitrella</taxon>
    </lineage>
</organism>
<evidence type="ECO:0000313" key="3">
    <source>
        <dbReference type="EMBL" id="CEM10709.1"/>
    </source>
</evidence>
<evidence type="ECO:0000313" key="4">
    <source>
        <dbReference type="Proteomes" id="UP000041254"/>
    </source>
</evidence>